<dbReference type="Proteomes" id="UP000789525">
    <property type="component" value="Unassembled WGS sequence"/>
</dbReference>
<reference evidence="1" key="1">
    <citation type="submission" date="2021-06" db="EMBL/GenBank/DDBJ databases">
        <authorList>
            <person name="Kallberg Y."/>
            <person name="Tangrot J."/>
            <person name="Rosling A."/>
        </authorList>
    </citation>
    <scope>NUCLEOTIDE SEQUENCE</scope>
    <source>
        <strain evidence="1">CL356</strain>
    </source>
</reference>
<accession>A0ACA9LL94</accession>
<organism evidence="1 2">
    <name type="scientific">Acaulospora colombiana</name>
    <dbReference type="NCBI Taxonomy" id="27376"/>
    <lineage>
        <taxon>Eukaryota</taxon>
        <taxon>Fungi</taxon>
        <taxon>Fungi incertae sedis</taxon>
        <taxon>Mucoromycota</taxon>
        <taxon>Glomeromycotina</taxon>
        <taxon>Glomeromycetes</taxon>
        <taxon>Diversisporales</taxon>
        <taxon>Acaulosporaceae</taxon>
        <taxon>Acaulospora</taxon>
    </lineage>
</organism>
<protein>
    <submittedName>
        <fullName evidence="1">2117_t:CDS:1</fullName>
    </submittedName>
</protein>
<keyword evidence="2" id="KW-1185">Reference proteome</keyword>
<sequence>MNLVRELAGLPKISKTSSQQSNQRKRHSTRSSYSSRRNSSYSQNNRRESFASQRSQQYKLRRLSSNSSRSPRDPTSPASPVSPTSPSNIINNYFSDNVPMRRKSSFSSTSTLLDEDLDFGNKGVSDSSESTETRRFSRKLSKETLGEHNNLNFKDDYISI</sequence>
<proteinExistence type="predicted"/>
<dbReference type="EMBL" id="CAJVPT010006204">
    <property type="protein sequence ID" value="CAG8528572.1"/>
    <property type="molecule type" value="Genomic_DNA"/>
</dbReference>
<evidence type="ECO:0000313" key="2">
    <source>
        <dbReference type="Proteomes" id="UP000789525"/>
    </source>
</evidence>
<evidence type="ECO:0000313" key="1">
    <source>
        <dbReference type="EMBL" id="CAG8528572.1"/>
    </source>
</evidence>
<gene>
    <name evidence="1" type="ORF">ACOLOM_LOCUS3975</name>
</gene>
<comment type="caution">
    <text evidence="1">The sequence shown here is derived from an EMBL/GenBank/DDBJ whole genome shotgun (WGS) entry which is preliminary data.</text>
</comment>
<name>A0ACA9LL94_9GLOM</name>